<accession>X1EVZ5</accession>
<reference evidence="2" key="1">
    <citation type="journal article" date="2014" name="Front. Microbiol.">
        <title>High frequency of phylogenetically diverse reductive dehalogenase-homologous genes in deep subseafloor sedimentary metagenomes.</title>
        <authorList>
            <person name="Kawai M."/>
            <person name="Futagami T."/>
            <person name="Toyoda A."/>
            <person name="Takaki Y."/>
            <person name="Nishi S."/>
            <person name="Hori S."/>
            <person name="Arai W."/>
            <person name="Tsubouchi T."/>
            <person name="Morono Y."/>
            <person name="Uchiyama I."/>
            <person name="Ito T."/>
            <person name="Fujiyama A."/>
            <person name="Inagaki F."/>
            <person name="Takami H."/>
        </authorList>
    </citation>
    <scope>NUCLEOTIDE SEQUENCE</scope>
    <source>
        <strain evidence="2">Expedition CK06-06</strain>
    </source>
</reference>
<dbReference type="Pfam" id="PF00501">
    <property type="entry name" value="AMP-binding"/>
    <property type="match status" value="1"/>
</dbReference>
<gene>
    <name evidence="2" type="ORF">S01H4_54387</name>
</gene>
<comment type="caution">
    <text evidence="2">The sequence shown here is derived from an EMBL/GenBank/DDBJ whole genome shotgun (WGS) entry which is preliminary data.</text>
</comment>
<dbReference type="AlphaFoldDB" id="X1EVZ5"/>
<feature type="non-terminal residue" evidence="2">
    <location>
        <position position="76"/>
    </location>
</feature>
<name>X1EVZ5_9ZZZZ</name>
<proteinExistence type="predicted"/>
<dbReference type="Gene3D" id="3.40.50.12780">
    <property type="entry name" value="N-terminal domain of ligase-like"/>
    <property type="match status" value="1"/>
</dbReference>
<dbReference type="InterPro" id="IPR042099">
    <property type="entry name" value="ANL_N_sf"/>
</dbReference>
<evidence type="ECO:0000313" key="2">
    <source>
        <dbReference type="EMBL" id="GAH12803.1"/>
    </source>
</evidence>
<dbReference type="EMBL" id="BART01031294">
    <property type="protein sequence ID" value="GAH12803.1"/>
    <property type="molecule type" value="Genomic_DNA"/>
</dbReference>
<protein>
    <recommendedName>
        <fullName evidence="1">AMP-dependent synthetase/ligase domain-containing protein</fullName>
    </recommendedName>
</protein>
<sequence>MSSGLLAYIDENIESKDKYFYHRGKYRTVSWSFAKVYDYAKRFASLLHQFKVKKGDKVIIKGQNRPEWVVAYLGCL</sequence>
<dbReference type="InterPro" id="IPR000873">
    <property type="entry name" value="AMP-dep_synth/lig_dom"/>
</dbReference>
<dbReference type="SUPFAM" id="SSF56801">
    <property type="entry name" value="Acetyl-CoA synthetase-like"/>
    <property type="match status" value="1"/>
</dbReference>
<organism evidence="2">
    <name type="scientific">marine sediment metagenome</name>
    <dbReference type="NCBI Taxonomy" id="412755"/>
    <lineage>
        <taxon>unclassified sequences</taxon>
        <taxon>metagenomes</taxon>
        <taxon>ecological metagenomes</taxon>
    </lineage>
</organism>
<evidence type="ECO:0000259" key="1">
    <source>
        <dbReference type="Pfam" id="PF00501"/>
    </source>
</evidence>
<feature type="domain" description="AMP-dependent synthetase/ligase" evidence="1">
    <location>
        <begin position="17"/>
        <end position="76"/>
    </location>
</feature>